<sequence>MQNDAVSQPECMICGFSKSEKEGFYIVSEFVCQSCESEMIKTDVTDEKYPFFIYRMKQLLLNSNV</sequence>
<keyword evidence="2" id="KW-1185">Reference proteome</keyword>
<accession>A0ABW4YJ40</accession>
<protein>
    <submittedName>
        <fullName evidence="1">Sigma factor G inhibitor Gin</fullName>
    </submittedName>
</protein>
<name>A0ABW4YJ40_9BACL</name>
<dbReference type="EMBL" id="JBHUHO010000019">
    <property type="protein sequence ID" value="MFD2115498.1"/>
    <property type="molecule type" value="Genomic_DNA"/>
</dbReference>
<dbReference type="Proteomes" id="UP001597362">
    <property type="component" value="Unassembled WGS sequence"/>
</dbReference>
<evidence type="ECO:0000313" key="1">
    <source>
        <dbReference type="EMBL" id="MFD2115498.1"/>
    </source>
</evidence>
<comment type="caution">
    <text evidence="1">The sequence shown here is derived from an EMBL/GenBank/DDBJ whole genome shotgun (WGS) entry which is preliminary data.</text>
</comment>
<dbReference type="Pfam" id="PF10764">
    <property type="entry name" value="Gin"/>
    <property type="match status" value="1"/>
</dbReference>
<gene>
    <name evidence="1" type="ORF">ACFSJH_07110</name>
</gene>
<evidence type="ECO:0000313" key="2">
    <source>
        <dbReference type="Proteomes" id="UP001597362"/>
    </source>
</evidence>
<reference evidence="2" key="1">
    <citation type="journal article" date="2019" name="Int. J. Syst. Evol. Microbiol.">
        <title>The Global Catalogue of Microorganisms (GCM) 10K type strain sequencing project: providing services to taxonomists for standard genome sequencing and annotation.</title>
        <authorList>
            <consortium name="The Broad Institute Genomics Platform"/>
            <consortium name="The Broad Institute Genome Sequencing Center for Infectious Disease"/>
            <person name="Wu L."/>
            <person name="Ma J."/>
        </authorList>
    </citation>
    <scope>NUCLEOTIDE SEQUENCE [LARGE SCALE GENOMIC DNA]</scope>
    <source>
        <strain evidence="2">GH52</strain>
    </source>
</reference>
<dbReference type="InterPro" id="IPR019700">
    <property type="entry name" value="Sigma-G_inhibitor_Gin"/>
</dbReference>
<proteinExistence type="predicted"/>
<organism evidence="1 2">
    <name type="scientific">Paenibacillus yanchengensis</name>
    <dbReference type="NCBI Taxonomy" id="2035833"/>
    <lineage>
        <taxon>Bacteria</taxon>
        <taxon>Bacillati</taxon>
        <taxon>Bacillota</taxon>
        <taxon>Bacilli</taxon>
        <taxon>Bacillales</taxon>
        <taxon>Paenibacillaceae</taxon>
        <taxon>Paenibacillus</taxon>
    </lineage>
</organism>
<dbReference type="RefSeq" id="WP_377770710.1">
    <property type="nucleotide sequence ID" value="NZ_JBHUHO010000019.1"/>
</dbReference>